<dbReference type="RefSeq" id="WP_375518351.1">
    <property type="nucleotide sequence ID" value="NZ_JBHIRY010000001.1"/>
</dbReference>
<evidence type="ECO:0000313" key="1">
    <source>
        <dbReference type="EMBL" id="MFB5759099.1"/>
    </source>
</evidence>
<sequence>MVKNNKIARYRSFPYTVNYTAGGGIKVFQWAGSKRNKVDIKEVPEEVVEWLMMNSRCFSEGELVIIEDTEEVKDIVDNIDDLEKYKNNSHSREDIEKILTGNFNAMKKELEKITVNEEKRFVIDVAKDVKLDSSSKQKFIAEWANVPVDAIFGE</sequence>
<protein>
    <submittedName>
        <fullName evidence="1">Uncharacterized protein</fullName>
    </submittedName>
</protein>
<proteinExistence type="predicted"/>
<keyword evidence="2" id="KW-1185">Reference proteome</keyword>
<accession>A0ABV5BUZ8</accession>
<reference evidence="1 2" key="1">
    <citation type="submission" date="2024-09" db="EMBL/GenBank/DDBJ databases">
        <title>Paenibacillus zeirhizospherea sp. nov., isolated from surface of the maize (Zea mays) roots in a horticulture field, Hungary.</title>
        <authorList>
            <person name="Marton D."/>
            <person name="Farkas M."/>
            <person name="Bedics A."/>
            <person name="Toth E."/>
            <person name="Tancsics A."/>
            <person name="Boka K."/>
            <person name="Marati G."/>
            <person name="Kriszt B."/>
            <person name="Cserhati M."/>
        </authorList>
    </citation>
    <scope>NUCLEOTIDE SEQUENCE [LARGE SCALE GENOMIC DNA]</scope>
    <source>
        <strain evidence="1 2">JCM 18446</strain>
    </source>
</reference>
<dbReference type="EMBL" id="JBHIRY010000001">
    <property type="protein sequence ID" value="MFB5759099.1"/>
    <property type="molecule type" value="Genomic_DNA"/>
</dbReference>
<comment type="caution">
    <text evidence="1">The sequence shown here is derived from an EMBL/GenBank/DDBJ whole genome shotgun (WGS) entry which is preliminary data.</text>
</comment>
<organism evidence="1 2">
    <name type="scientific">Paenibacillus medicaginis</name>
    <dbReference type="NCBI Taxonomy" id="1470560"/>
    <lineage>
        <taxon>Bacteria</taxon>
        <taxon>Bacillati</taxon>
        <taxon>Bacillota</taxon>
        <taxon>Bacilli</taxon>
        <taxon>Bacillales</taxon>
        <taxon>Paenibacillaceae</taxon>
        <taxon>Paenibacillus</taxon>
    </lineage>
</organism>
<dbReference type="Proteomes" id="UP001580430">
    <property type="component" value="Unassembled WGS sequence"/>
</dbReference>
<gene>
    <name evidence="1" type="ORF">ACE5LO_01700</name>
</gene>
<evidence type="ECO:0000313" key="2">
    <source>
        <dbReference type="Proteomes" id="UP001580430"/>
    </source>
</evidence>
<name>A0ABV5BUZ8_9BACL</name>